<dbReference type="PROSITE" id="PS51186">
    <property type="entry name" value="GNAT"/>
    <property type="match status" value="1"/>
</dbReference>
<dbReference type="Pfam" id="PF00583">
    <property type="entry name" value="Acetyltransf_1"/>
    <property type="match status" value="1"/>
</dbReference>
<keyword evidence="2" id="KW-0012">Acyltransferase</keyword>
<dbReference type="GO" id="GO:0016747">
    <property type="term" value="F:acyltransferase activity, transferring groups other than amino-acyl groups"/>
    <property type="evidence" value="ECO:0007669"/>
    <property type="project" value="InterPro"/>
</dbReference>
<dbReference type="AlphaFoldDB" id="A0AAU0MWC9"/>
<name>A0AAU0MWC9_9GAMM</name>
<dbReference type="InterPro" id="IPR016181">
    <property type="entry name" value="Acyl_CoA_acyltransferase"/>
</dbReference>
<dbReference type="KEGG" id="mpaf:R5R33_11740"/>
<evidence type="ECO:0000259" key="1">
    <source>
        <dbReference type="PROSITE" id="PS51186"/>
    </source>
</evidence>
<dbReference type="InterPro" id="IPR000182">
    <property type="entry name" value="GNAT_dom"/>
</dbReference>
<proteinExistence type="predicted"/>
<sequence>MKFQIRTENAGDSDAIHRVTELAFRDAPHTDHTEQFIVAALQRAGALTLSLVAEVGNEVIGHVAISPVAISDGARGWFGLGPISVLPEFQQQGVGSRLMQRVLTDLEAMGAAGCVVLGDPGYYGRFGFKVVEGLVYPGVPPEYFQARAFTGSFPQGEVAYHKAFFAQS</sequence>
<dbReference type="EMBL" id="CP137555">
    <property type="protein sequence ID" value="WOX04412.1"/>
    <property type="molecule type" value="Genomic_DNA"/>
</dbReference>
<dbReference type="Gene3D" id="3.40.630.30">
    <property type="match status" value="1"/>
</dbReference>
<dbReference type="CDD" id="cd04301">
    <property type="entry name" value="NAT_SF"/>
    <property type="match status" value="1"/>
</dbReference>
<feature type="domain" description="N-acetyltransferase" evidence="1">
    <location>
        <begin position="3"/>
        <end position="156"/>
    </location>
</feature>
<dbReference type="EC" id="2.3.1.-" evidence="2"/>
<organism evidence="2 3">
    <name type="scientific">Microbulbifer pacificus</name>
    <dbReference type="NCBI Taxonomy" id="407164"/>
    <lineage>
        <taxon>Bacteria</taxon>
        <taxon>Pseudomonadati</taxon>
        <taxon>Pseudomonadota</taxon>
        <taxon>Gammaproteobacteria</taxon>
        <taxon>Cellvibrionales</taxon>
        <taxon>Microbulbiferaceae</taxon>
        <taxon>Microbulbifer</taxon>
    </lineage>
</organism>
<reference evidence="2 3" key="1">
    <citation type="submission" date="2023-10" db="EMBL/GenBank/DDBJ databases">
        <title>Description of Microbulbifer bruguierae sp. nov., isolated from the sediments of mangrove plant Bruguiera sexangula and comparative genomic analyses of the genus Microbulbifer.</title>
        <authorList>
            <person name="Long M."/>
        </authorList>
    </citation>
    <scope>NUCLEOTIDE SEQUENCE [LARGE SCALE GENOMIC DNA]</scope>
    <source>
        <strain evidence="2 3">SPO729</strain>
    </source>
</reference>
<evidence type="ECO:0000313" key="2">
    <source>
        <dbReference type="EMBL" id="WOX04412.1"/>
    </source>
</evidence>
<accession>A0AAU0MWC9</accession>
<dbReference type="Proteomes" id="UP001302477">
    <property type="component" value="Chromosome"/>
</dbReference>
<protein>
    <submittedName>
        <fullName evidence="2">N-acetyltransferase</fullName>
        <ecNumber evidence="2">2.3.1.-</ecNumber>
    </submittedName>
</protein>
<keyword evidence="3" id="KW-1185">Reference proteome</keyword>
<dbReference type="SUPFAM" id="SSF55729">
    <property type="entry name" value="Acyl-CoA N-acyltransferases (Nat)"/>
    <property type="match status" value="1"/>
</dbReference>
<keyword evidence="2" id="KW-0808">Transferase</keyword>
<gene>
    <name evidence="2" type="ORF">R5R33_11740</name>
</gene>
<evidence type="ECO:0000313" key="3">
    <source>
        <dbReference type="Proteomes" id="UP001302477"/>
    </source>
</evidence>
<dbReference type="RefSeq" id="WP_318952891.1">
    <property type="nucleotide sequence ID" value="NZ_CP137555.1"/>
</dbReference>